<dbReference type="InterPro" id="IPR001357">
    <property type="entry name" value="BRCT_dom"/>
</dbReference>
<feature type="compositionally biased region" description="Basic and acidic residues" evidence="1">
    <location>
        <begin position="566"/>
        <end position="576"/>
    </location>
</feature>
<accession>A0AAD8LJY3</accession>
<feature type="compositionally biased region" description="Polar residues" evidence="1">
    <location>
        <begin position="448"/>
        <end position="460"/>
    </location>
</feature>
<feature type="compositionally biased region" description="Basic and acidic residues" evidence="1">
    <location>
        <begin position="529"/>
        <end position="549"/>
    </location>
</feature>
<dbReference type="AlphaFoldDB" id="A0AAD8LJY3"/>
<protein>
    <recommendedName>
        <fullName evidence="2">BRCT domain-containing protein</fullName>
    </recommendedName>
</protein>
<organism evidence="3 4">
    <name type="scientific">Babesia gibsoni</name>
    <dbReference type="NCBI Taxonomy" id="33632"/>
    <lineage>
        <taxon>Eukaryota</taxon>
        <taxon>Sar</taxon>
        <taxon>Alveolata</taxon>
        <taxon>Apicomplexa</taxon>
        <taxon>Aconoidasida</taxon>
        <taxon>Piroplasmida</taxon>
        <taxon>Babesiidae</taxon>
        <taxon>Babesia</taxon>
    </lineage>
</organism>
<evidence type="ECO:0000259" key="2">
    <source>
        <dbReference type="PROSITE" id="PS50172"/>
    </source>
</evidence>
<evidence type="ECO:0000256" key="1">
    <source>
        <dbReference type="SAM" id="MobiDB-lite"/>
    </source>
</evidence>
<sequence>MFSKAIINEGNCAILVYESCLDGFLEASEQLERRANKLLDASGKVKDHPIKDGDVRAIREIIERLRIVLESLGHKKDTGLSSLLGNGKIKAGLSARPQDASYDQGTKRKPFISENGVTTNVLKTAMLPTNGTTVSQLPLSIGFRHRQLTGDSFGMQKETDMTSGAAGHASKSLTSLAKAGLAMHNGVSEAHIYLPSFPTANLVSDGASRGIGGGLSTNDLSSGGISDTSSVAGANKYAEMAKKMGYGTYSNSSSSNPVTPLARMSDHPPIIAEKDCPSVGLRMKDFTVCHRARKIYSDNDESGVFTQLMEPGHIVKGSQPDEPRSGSASTTGTVASQKADGVESYVKQSRTQEGGAKRTPSRVSATKDEPNDSILTQRDAISPQAGKVPTSAATPNRKRSARTSVTPSTSVHEIKTFDVVGRDVWQSNKDGKRKLVESNDDDKVETPKSVSEKSGQSSPTDAKPSRKRKVLKIKKEDIDIQPANAVTPKAESVIKAEVKAEVKADPVAEETKATKKSTKKATTQKPASKAKEKVDDAVMRDKDDEKEGESSLESSKKVNKRVTKSPMEKVADDYPRRKQKINGKRSLKSTLLMSYTGKRKDDIVERLTKAAIYYDRDHQFFDYLDDPKDEHITHLIAPDNMERPTLKVLYALCQGAYILKTDYLQAAERAEKWPDEVGFEHPRWPIKAKRPQASDVMKAIKINILEKGKKLSAVDVEKLACYCGAKVVDKIKEATHCLIPDGAQPLDIVAKHPIPDGATLVTENWFISVIEGMKMLPSDVPPAMVSKGKSKVPVKAPSKSSKNAKR</sequence>
<reference evidence="3" key="1">
    <citation type="submission" date="2023-08" db="EMBL/GenBank/DDBJ databases">
        <title>Draft sequence of the Babesia gibsoni genome.</title>
        <authorList>
            <person name="Yamagishi J.Y."/>
            <person name="Xuan X.X."/>
        </authorList>
    </citation>
    <scope>NUCLEOTIDE SEQUENCE</scope>
    <source>
        <strain evidence="3">Azabu</strain>
    </source>
</reference>
<feature type="region of interest" description="Disordered" evidence="1">
    <location>
        <begin position="426"/>
        <end position="490"/>
    </location>
</feature>
<feature type="region of interest" description="Disordered" evidence="1">
    <location>
        <begin position="503"/>
        <end position="585"/>
    </location>
</feature>
<feature type="compositionally biased region" description="Low complexity" evidence="1">
    <location>
        <begin position="791"/>
        <end position="806"/>
    </location>
</feature>
<comment type="caution">
    <text evidence="3">The sequence shown here is derived from an EMBL/GenBank/DDBJ whole genome shotgun (WGS) entry which is preliminary data.</text>
</comment>
<dbReference type="Proteomes" id="UP001230268">
    <property type="component" value="Unassembled WGS sequence"/>
</dbReference>
<feature type="domain" description="BRCT" evidence="2">
    <location>
        <begin position="692"/>
        <end position="779"/>
    </location>
</feature>
<name>A0AAD8LJY3_BABGI</name>
<dbReference type="InterPro" id="IPR036420">
    <property type="entry name" value="BRCT_dom_sf"/>
</dbReference>
<dbReference type="SUPFAM" id="SSF52113">
    <property type="entry name" value="BRCT domain"/>
    <property type="match status" value="2"/>
</dbReference>
<evidence type="ECO:0000313" key="4">
    <source>
        <dbReference type="Proteomes" id="UP001230268"/>
    </source>
</evidence>
<proteinExistence type="predicted"/>
<feature type="compositionally biased region" description="Basic and acidic residues" evidence="1">
    <location>
        <begin position="503"/>
        <end position="513"/>
    </location>
</feature>
<dbReference type="EMBL" id="JAVEPI010000003">
    <property type="protein sequence ID" value="KAK1442813.1"/>
    <property type="molecule type" value="Genomic_DNA"/>
</dbReference>
<gene>
    <name evidence="3" type="ORF">BgAZ_303310</name>
</gene>
<dbReference type="PROSITE" id="PS50172">
    <property type="entry name" value="BRCT"/>
    <property type="match status" value="1"/>
</dbReference>
<evidence type="ECO:0000313" key="3">
    <source>
        <dbReference type="EMBL" id="KAK1442813.1"/>
    </source>
</evidence>
<feature type="region of interest" description="Disordered" evidence="1">
    <location>
        <begin position="313"/>
        <end position="410"/>
    </location>
</feature>
<feature type="region of interest" description="Disordered" evidence="1">
    <location>
        <begin position="781"/>
        <end position="806"/>
    </location>
</feature>
<keyword evidence="4" id="KW-1185">Reference proteome</keyword>
<dbReference type="Gene3D" id="3.40.50.10190">
    <property type="entry name" value="BRCT domain"/>
    <property type="match status" value="1"/>
</dbReference>
<feature type="compositionally biased region" description="Low complexity" evidence="1">
    <location>
        <begin position="325"/>
        <end position="336"/>
    </location>
</feature>